<sequence>MRALHVTGALAATAIAVTASVGAVPVAQASNFGTELNGTYRVMSDGQWARTNEVKIKQETVIETWTISTTCTSPLDCSGTVTSDRGWTGTARLDDFWYVEHVIPNWIPCSDGTFANGFQKFILWGVNPATEEKVYDNIQYFAGRNVTKGPSGACGVNKPVVIELPVSVAKLS</sequence>
<name>A0ABQ4VC90_9MYCO</name>
<protein>
    <recommendedName>
        <fullName evidence="4">Secreted protein</fullName>
    </recommendedName>
</protein>
<keyword evidence="1" id="KW-0732">Signal</keyword>
<dbReference type="Proteomes" id="UP001060504">
    <property type="component" value="Unassembled WGS sequence"/>
</dbReference>
<organism evidence="2 3">
    <name type="scientific">Mycolicibacterium cyprinidarum</name>
    <dbReference type="NCBI Taxonomy" id="2860311"/>
    <lineage>
        <taxon>Bacteria</taxon>
        <taxon>Bacillati</taxon>
        <taxon>Actinomycetota</taxon>
        <taxon>Actinomycetes</taxon>
        <taxon>Mycobacteriales</taxon>
        <taxon>Mycobacteriaceae</taxon>
        <taxon>Mycolicibacterium</taxon>
    </lineage>
</organism>
<keyword evidence="3" id="KW-1185">Reference proteome</keyword>
<evidence type="ECO:0000256" key="1">
    <source>
        <dbReference type="SAM" id="SignalP"/>
    </source>
</evidence>
<comment type="caution">
    <text evidence="2">The sequence shown here is derived from an EMBL/GenBank/DDBJ whole genome shotgun (WGS) entry which is preliminary data.</text>
</comment>
<reference evidence="2 3" key="1">
    <citation type="submission" date="2021-08" db="EMBL/GenBank/DDBJ databases">
        <title>Draft genome sequence of Mycolicibacterium sp. NGTWS1702 strain.</title>
        <authorList>
            <person name="Matsumoto M."/>
            <person name="Tang B.C.C."/>
            <person name="Machida Y."/>
            <person name="Matoyama H."/>
            <person name="Kishihara T."/>
            <person name="Sato S."/>
            <person name="Kondo I."/>
            <person name="Sano M."/>
            <person name="Kato G."/>
        </authorList>
    </citation>
    <scope>NUCLEOTIDE SEQUENCE [LARGE SCALE GENOMIC DNA]</scope>
    <source>
        <strain evidence="2 3">NGTWSNA01</strain>
    </source>
</reference>
<evidence type="ECO:0008006" key="4">
    <source>
        <dbReference type="Google" id="ProtNLM"/>
    </source>
</evidence>
<evidence type="ECO:0000313" key="3">
    <source>
        <dbReference type="Proteomes" id="UP001060504"/>
    </source>
</evidence>
<gene>
    <name evidence="2" type="ORF">NGTWS1702_25140</name>
</gene>
<feature type="chain" id="PRO_5046181166" description="Secreted protein" evidence="1">
    <location>
        <begin position="30"/>
        <end position="172"/>
    </location>
</feature>
<accession>A0ABQ4VC90</accession>
<dbReference type="EMBL" id="BPRH01002635">
    <property type="protein sequence ID" value="GJF17947.1"/>
    <property type="molecule type" value="Genomic_DNA"/>
</dbReference>
<feature type="signal peptide" evidence="1">
    <location>
        <begin position="1"/>
        <end position="29"/>
    </location>
</feature>
<proteinExistence type="predicted"/>
<evidence type="ECO:0000313" key="2">
    <source>
        <dbReference type="EMBL" id="GJF17947.1"/>
    </source>
</evidence>